<sequence length="451" mass="49210">MKRRLQLFASLLMVFALVLSGCQSPAGSSSKQDESGAKANGNASQQAGGDRTLRLMIPNYFNDLEKNIWSNVVKNFENANPGVKVELTTGDMQVENGKLTTILQSGVTPPDAMLINAGAGRVKILADANLIKPLDEAYQENGWQDKIKPFAYNLVSGSEHIYELPHSMDALQAYYHKDMFEQYGIQVPTTQEELIQAFDKLKEAGITPISVGARDRFPISWMFSTLLEAAAGREKMESLLYGDGRWDDPEVVAAVETLELWVKKGYIAKESISQTAADAKFAFLNKKTAIGFYSSQIIVNAVENKVENNLGAFTIPSFIEGKTAAPASGLGTTWVIPSKAENADLAITWLNYVLSDFSKVVLADTNYNYILVSKSAESTQPAGQLLEQAMKAVEQDSGYNPAVFIGPETKEAYFQNLQGVVGGLTSPLEAAKKIQEGKEKDTAAGYKITKK</sequence>
<comment type="similarity">
    <text evidence="1">Belongs to the bacterial solute-binding protein 1 family.</text>
</comment>
<dbReference type="PANTHER" id="PTHR43649:SF29">
    <property type="entry name" value="OSMOPROTECTIVE COMPOUNDS-BINDING PROTEIN GGTB"/>
    <property type="match status" value="1"/>
</dbReference>
<evidence type="ECO:0000313" key="5">
    <source>
        <dbReference type="EMBL" id="MUG44072.1"/>
    </source>
</evidence>
<feature type="signal peptide" evidence="4">
    <location>
        <begin position="1"/>
        <end position="26"/>
    </location>
</feature>
<evidence type="ECO:0000256" key="2">
    <source>
        <dbReference type="ARBA" id="ARBA00022448"/>
    </source>
</evidence>
<reference evidence="5 6" key="1">
    <citation type="submission" date="2019-11" db="EMBL/GenBank/DDBJ databases">
        <title>Draft genome sequences of five Paenibacillus species of dairy origin.</title>
        <authorList>
            <person name="Olajide A.M."/>
            <person name="Chen S."/>
            <person name="Lapointe G."/>
        </authorList>
    </citation>
    <scope>NUCLEOTIDE SEQUENCE [LARGE SCALE GENOMIC DNA]</scope>
    <source>
        <strain evidence="5 6">12CR55</strain>
    </source>
</reference>
<proteinExistence type="inferred from homology"/>
<dbReference type="PROSITE" id="PS51257">
    <property type="entry name" value="PROKAR_LIPOPROTEIN"/>
    <property type="match status" value="1"/>
</dbReference>
<dbReference type="Proteomes" id="UP000447876">
    <property type="component" value="Unassembled WGS sequence"/>
</dbReference>
<evidence type="ECO:0000313" key="6">
    <source>
        <dbReference type="Proteomes" id="UP000447876"/>
    </source>
</evidence>
<evidence type="ECO:0000256" key="4">
    <source>
        <dbReference type="SAM" id="SignalP"/>
    </source>
</evidence>
<comment type="caution">
    <text evidence="5">The sequence shown here is derived from an EMBL/GenBank/DDBJ whole genome shotgun (WGS) entry which is preliminary data.</text>
</comment>
<dbReference type="InterPro" id="IPR050490">
    <property type="entry name" value="Bact_solute-bd_prot1"/>
</dbReference>
<feature type="region of interest" description="Disordered" evidence="3">
    <location>
        <begin position="26"/>
        <end position="47"/>
    </location>
</feature>
<dbReference type="Gene3D" id="3.40.190.10">
    <property type="entry name" value="Periplasmic binding protein-like II"/>
    <property type="match status" value="2"/>
</dbReference>
<name>A0A7X2YY60_9BACL</name>
<evidence type="ECO:0000256" key="1">
    <source>
        <dbReference type="ARBA" id="ARBA00008520"/>
    </source>
</evidence>
<dbReference type="PANTHER" id="PTHR43649">
    <property type="entry name" value="ARABINOSE-BINDING PROTEIN-RELATED"/>
    <property type="match status" value="1"/>
</dbReference>
<gene>
    <name evidence="5" type="ORF">GNP95_03530</name>
</gene>
<dbReference type="OrthoDB" id="9798191at2"/>
<accession>A0A7X2YY60</accession>
<protein>
    <submittedName>
        <fullName evidence="5">Extracellular solute-binding protein</fullName>
    </submittedName>
</protein>
<organism evidence="5 6">
    <name type="scientific">Paenibacillus woosongensis</name>
    <dbReference type="NCBI Taxonomy" id="307580"/>
    <lineage>
        <taxon>Bacteria</taxon>
        <taxon>Bacillati</taxon>
        <taxon>Bacillota</taxon>
        <taxon>Bacilli</taxon>
        <taxon>Bacillales</taxon>
        <taxon>Paenibacillaceae</taxon>
        <taxon>Paenibacillus</taxon>
    </lineage>
</organism>
<keyword evidence="4" id="KW-0732">Signal</keyword>
<dbReference type="Pfam" id="PF01547">
    <property type="entry name" value="SBP_bac_1"/>
    <property type="match status" value="1"/>
</dbReference>
<evidence type="ECO:0000256" key="3">
    <source>
        <dbReference type="SAM" id="MobiDB-lite"/>
    </source>
</evidence>
<dbReference type="SUPFAM" id="SSF53850">
    <property type="entry name" value="Periplasmic binding protein-like II"/>
    <property type="match status" value="1"/>
</dbReference>
<keyword evidence="2" id="KW-0813">Transport</keyword>
<feature type="chain" id="PRO_5039489324" evidence="4">
    <location>
        <begin position="27"/>
        <end position="451"/>
    </location>
</feature>
<dbReference type="InterPro" id="IPR006059">
    <property type="entry name" value="SBP"/>
</dbReference>
<dbReference type="RefSeq" id="WP_155609490.1">
    <property type="nucleotide sequence ID" value="NZ_WNZW01000001.1"/>
</dbReference>
<dbReference type="EMBL" id="WNZW01000001">
    <property type="protein sequence ID" value="MUG44072.1"/>
    <property type="molecule type" value="Genomic_DNA"/>
</dbReference>
<dbReference type="AlphaFoldDB" id="A0A7X2YY60"/>